<keyword evidence="8 10" id="KW-0408">Iron</keyword>
<evidence type="ECO:0000256" key="9">
    <source>
        <dbReference type="PIRSR" id="PIRSR610300-50"/>
    </source>
</evidence>
<sequence>MEIESSNNIPMECGFHEVEEPYSDHTKVVRPKSLEELIQELHKIFDSDKVNVDYVKRLMTLYISNRKDWKKYAKFDPHRYTRNLVDAGNGKFNLMVLCWGEANGSSIHSHANAHCFMKVLDGSIREELYDWPSEDSTGTSMSPRQKNTYEKNRCAYISDEIGLHRVENPSHSDKAVTLHLYSPPFDECESFDQRTGHKNTVKVTFWSKFGKRTPYGVCATTKEERKNAENN</sequence>
<evidence type="ECO:0000256" key="8">
    <source>
        <dbReference type="ARBA" id="ARBA00023004"/>
    </source>
</evidence>
<comment type="similarity">
    <text evidence="2 11">Belongs to the cysteine dioxygenase family.</text>
</comment>
<dbReference type="Pfam" id="PF05995">
    <property type="entry name" value="CDO_I"/>
    <property type="match status" value="1"/>
</dbReference>
<evidence type="ECO:0000256" key="6">
    <source>
        <dbReference type="ARBA" id="ARBA00022964"/>
    </source>
</evidence>
<dbReference type="InterPro" id="IPR010300">
    <property type="entry name" value="CDO_1"/>
</dbReference>
<dbReference type="GO" id="GO:0008198">
    <property type="term" value="F:ferrous iron binding"/>
    <property type="evidence" value="ECO:0007669"/>
    <property type="project" value="UniProtKB-ARBA"/>
</dbReference>
<feature type="cross-link" description="3'-(S-cysteinyl)-tyrosine (Cys-Tyr)" evidence="9">
    <location>
        <begin position="115"/>
        <end position="181"/>
    </location>
</feature>
<comment type="catalytic activity">
    <reaction evidence="11">
        <text>L-cysteine + O2 = 3-sulfino-L-alanine + H(+)</text>
        <dbReference type="Rhea" id="RHEA:20441"/>
        <dbReference type="ChEBI" id="CHEBI:15378"/>
        <dbReference type="ChEBI" id="CHEBI:15379"/>
        <dbReference type="ChEBI" id="CHEBI:35235"/>
        <dbReference type="ChEBI" id="CHEBI:61085"/>
        <dbReference type="EC" id="1.13.11.20"/>
    </reaction>
</comment>
<dbReference type="CDD" id="cd10548">
    <property type="entry name" value="cupin_CDO"/>
    <property type="match status" value="1"/>
</dbReference>
<dbReference type="GO" id="GO:0019448">
    <property type="term" value="P:L-cysteine catabolic process"/>
    <property type="evidence" value="ECO:0007669"/>
    <property type="project" value="TreeGrafter"/>
</dbReference>
<feature type="binding site" evidence="10">
    <location>
        <position position="110"/>
    </location>
    <ligand>
        <name>Fe cation</name>
        <dbReference type="ChEBI" id="CHEBI:24875"/>
        <note>catalytic</note>
    </ligand>
</feature>
<evidence type="ECO:0000256" key="3">
    <source>
        <dbReference type="ARBA" id="ARBA00013133"/>
    </source>
</evidence>
<dbReference type="AlphaFoldDB" id="A0AAN8Q914"/>
<dbReference type="SUPFAM" id="SSF51182">
    <property type="entry name" value="RmlC-like cupins"/>
    <property type="match status" value="1"/>
</dbReference>
<keyword evidence="13" id="KW-1185">Reference proteome</keyword>
<dbReference type="GO" id="GO:0017172">
    <property type="term" value="F:cysteine dioxygenase activity"/>
    <property type="evidence" value="ECO:0007669"/>
    <property type="project" value="UniProtKB-UniRule"/>
</dbReference>
<feature type="binding site" evidence="10">
    <location>
        <position position="108"/>
    </location>
    <ligand>
        <name>Fe cation</name>
        <dbReference type="ChEBI" id="CHEBI:24875"/>
        <note>catalytic</note>
    </ligand>
</feature>
<dbReference type="FunFam" id="2.60.120.10:FF:000045">
    <property type="entry name" value="Cysteine dioxygenase 1"/>
    <property type="match status" value="1"/>
</dbReference>
<evidence type="ECO:0000256" key="11">
    <source>
        <dbReference type="RuleBase" id="RU366010"/>
    </source>
</evidence>
<keyword evidence="4 10" id="KW-0479">Metal-binding</keyword>
<evidence type="ECO:0000256" key="5">
    <source>
        <dbReference type="ARBA" id="ARBA00022784"/>
    </source>
</evidence>
<reference evidence="12 13" key="1">
    <citation type="submission" date="2024-01" db="EMBL/GenBank/DDBJ databases">
        <title>The genome of the rayed Mediterranean limpet Patella caerulea (Linnaeus, 1758).</title>
        <authorList>
            <person name="Anh-Thu Weber A."/>
            <person name="Halstead-Nussloch G."/>
        </authorList>
    </citation>
    <scope>NUCLEOTIDE SEQUENCE [LARGE SCALE GENOMIC DNA]</scope>
    <source>
        <strain evidence="12">AATW-2023a</strain>
        <tissue evidence="12">Whole specimen</tissue>
    </source>
</reference>
<accession>A0AAN8Q914</accession>
<dbReference type="GO" id="GO:0042412">
    <property type="term" value="P:taurine biosynthetic process"/>
    <property type="evidence" value="ECO:0007669"/>
    <property type="project" value="UniProtKB-UniRule"/>
</dbReference>
<dbReference type="Proteomes" id="UP001347796">
    <property type="component" value="Unassembled WGS sequence"/>
</dbReference>
<dbReference type="EMBL" id="JAZGQO010000006">
    <property type="protein sequence ID" value="KAK6185655.1"/>
    <property type="molecule type" value="Genomic_DNA"/>
</dbReference>
<dbReference type="EC" id="1.13.11.20" evidence="3 11"/>
<evidence type="ECO:0000256" key="1">
    <source>
        <dbReference type="ARBA" id="ARBA00004759"/>
    </source>
</evidence>
<evidence type="ECO:0000256" key="10">
    <source>
        <dbReference type="PIRSR" id="PIRSR610300-51"/>
    </source>
</evidence>
<dbReference type="PANTHER" id="PTHR12918">
    <property type="entry name" value="CYSTEINE DIOXYGENASE"/>
    <property type="match status" value="1"/>
</dbReference>
<protein>
    <recommendedName>
        <fullName evidence="3 11">Cysteine dioxygenase</fullName>
        <ecNumber evidence="3 11">1.13.11.20</ecNumber>
    </recommendedName>
</protein>
<proteinExistence type="inferred from homology"/>
<dbReference type="PANTHER" id="PTHR12918:SF1">
    <property type="entry name" value="CYSTEINE DIOXYGENASE TYPE 1"/>
    <property type="match status" value="1"/>
</dbReference>
<evidence type="ECO:0000256" key="4">
    <source>
        <dbReference type="ARBA" id="ARBA00022723"/>
    </source>
</evidence>
<dbReference type="InterPro" id="IPR014710">
    <property type="entry name" value="RmlC-like_jellyroll"/>
</dbReference>
<name>A0AAN8Q914_PATCE</name>
<dbReference type="InterPro" id="IPR011051">
    <property type="entry name" value="RmlC_Cupin_sf"/>
</dbReference>
<comment type="cofactor">
    <cofactor evidence="11">
        <name>Fe cation</name>
        <dbReference type="ChEBI" id="CHEBI:24875"/>
    </cofactor>
    <text evidence="11">Binds 1 Fe cation per subunit.</text>
</comment>
<organism evidence="12 13">
    <name type="scientific">Patella caerulea</name>
    <name type="common">Rayed Mediterranean limpet</name>
    <dbReference type="NCBI Taxonomy" id="87958"/>
    <lineage>
        <taxon>Eukaryota</taxon>
        <taxon>Metazoa</taxon>
        <taxon>Spiralia</taxon>
        <taxon>Lophotrochozoa</taxon>
        <taxon>Mollusca</taxon>
        <taxon>Gastropoda</taxon>
        <taxon>Patellogastropoda</taxon>
        <taxon>Patelloidea</taxon>
        <taxon>Patellidae</taxon>
        <taxon>Patella</taxon>
    </lineage>
</organism>
<evidence type="ECO:0000313" key="12">
    <source>
        <dbReference type="EMBL" id="KAK6185655.1"/>
    </source>
</evidence>
<keyword evidence="5 9" id="KW-0883">Thioether bond</keyword>
<dbReference type="Gene3D" id="2.60.120.10">
    <property type="entry name" value="Jelly Rolls"/>
    <property type="match status" value="1"/>
</dbReference>
<gene>
    <name evidence="12" type="ORF">SNE40_007839</name>
</gene>
<comment type="caution">
    <text evidence="12">The sequence shown here is derived from an EMBL/GenBank/DDBJ whole genome shotgun (WGS) entry which is preliminary data.</text>
</comment>
<keyword evidence="6 11" id="KW-0223">Dioxygenase</keyword>
<comment type="pathway">
    <text evidence="1 11">Organosulfur biosynthesis; taurine biosynthesis; hypotaurine from L-cysteine: step 1/2.</text>
</comment>
<evidence type="ECO:0000256" key="7">
    <source>
        <dbReference type="ARBA" id="ARBA00023002"/>
    </source>
</evidence>
<evidence type="ECO:0000313" key="13">
    <source>
        <dbReference type="Proteomes" id="UP001347796"/>
    </source>
</evidence>
<feature type="binding site" evidence="10">
    <location>
        <position position="164"/>
    </location>
    <ligand>
        <name>Fe cation</name>
        <dbReference type="ChEBI" id="CHEBI:24875"/>
        <note>catalytic</note>
    </ligand>
</feature>
<evidence type="ECO:0000256" key="2">
    <source>
        <dbReference type="ARBA" id="ARBA00006622"/>
    </source>
</evidence>
<keyword evidence="7 11" id="KW-0560">Oxidoreductase</keyword>